<dbReference type="VEuPathDB" id="CryptoDB:Vbra_775"/>
<gene>
    <name evidence="2" type="ORF">Vbra_775</name>
</gene>
<accession>A0A0G4FPV1</accession>
<evidence type="ECO:0000313" key="3">
    <source>
        <dbReference type="Proteomes" id="UP000041254"/>
    </source>
</evidence>
<organism evidence="2 3">
    <name type="scientific">Vitrella brassicaformis (strain CCMP3155)</name>
    <dbReference type="NCBI Taxonomy" id="1169540"/>
    <lineage>
        <taxon>Eukaryota</taxon>
        <taxon>Sar</taxon>
        <taxon>Alveolata</taxon>
        <taxon>Colpodellida</taxon>
        <taxon>Vitrellaceae</taxon>
        <taxon>Vitrella</taxon>
    </lineage>
</organism>
<name>A0A0G4FPV1_VITBC</name>
<feature type="compositionally biased region" description="Basic and acidic residues" evidence="1">
    <location>
        <begin position="30"/>
        <end position="45"/>
    </location>
</feature>
<reference evidence="2 3" key="1">
    <citation type="submission" date="2014-11" db="EMBL/GenBank/DDBJ databases">
        <authorList>
            <person name="Zhu J."/>
            <person name="Qi W."/>
            <person name="Song R."/>
        </authorList>
    </citation>
    <scope>NUCLEOTIDE SEQUENCE [LARGE SCALE GENOMIC DNA]</scope>
</reference>
<dbReference type="Proteomes" id="UP000041254">
    <property type="component" value="Unassembled WGS sequence"/>
</dbReference>
<evidence type="ECO:0000313" key="2">
    <source>
        <dbReference type="EMBL" id="CEM16493.1"/>
    </source>
</evidence>
<dbReference type="AlphaFoldDB" id="A0A0G4FPV1"/>
<protein>
    <submittedName>
        <fullName evidence="2">Uncharacterized protein</fullName>
    </submittedName>
</protein>
<sequence>MVVSSLTPNGGIQHEYGFAAKVDYWGRLQMEQRQRDSERGQDLKDSNSAPSSSRKSDPSPQPMAAEEAGAADELRQRPGRRRSADKNEQEQGGRQPAGGGGRAGAL</sequence>
<dbReference type="EMBL" id="CDMY01000477">
    <property type="protein sequence ID" value="CEM16493.1"/>
    <property type="molecule type" value="Genomic_DNA"/>
</dbReference>
<feature type="compositionally biased region" description="Gly residues" evidence="1">
    <location>
        <begin position="95"/>
        <end position="106"/>
    </location>
</feature>
<evidence type="ECO:0000256" key="1">
    <source>
        <dbReference type="SAM" id="MobiDB-lite"/>
    </source>
</evidence>
<keyword evidence="3" id="KW-1185">Reference proteome</keyword>
<proteinExistence type="predicted"/>
<dbReference type="InParanoid" id="A0A0G4FPV1"/>
<feature type="compositionally biased region" description="Basic and acidic residues" evidence="1">
    <location>
        <begin position="72"/>
        <end position="91"/>
    </location>
</feature>
<feature type="region of interest" description="Disordered" evidence="1">
    <location>
        <begin position="30"/>
        <end position="106"/>
    </location>
</feature>